<evidence type="ECO:0000313" key="2">
    <source>
        <dbReference type="EnsemblMetazoa" id="XP_024085451.1"/>
    </source>
</evidence>
<name>A0A8I6SSZ9_CIMLE</name>
<reference evidence="2" key="1">
    <citation type="submission" date="2022-01" db="UniProtKB">
        <authorList>
            <consortium name="EnsemblMetazoa"/>
        </authorList>
    </citation>
    <scope>IDENTIFICATION</scope>
</reference>
<feature type="domain" description="Amine oxidase" evidence="1">
    <location>
        <begin position="483"/>
        <end position="934"/>
    </location>
</feature>
<dbReference type="InterPro" id="IPR050281">
    <property type="entry name" value="Flavin_monoamine_oxidase"/>
</dbReference>
<organism evidence="2 3">
    <name type="scientific">Cimex lectularius</name>
    <name type="common">Bed bug</name>
    <name type="synonym">Acanthia lectularia</name>
    <dbReference type="NCBI Taxonomy" id="79782"/>
    <lineage>
        <taxon>Eukaryota</taxon>
        <taxon>Metazoa</taxon>
        <taxon>Ecdysozoa</taxon>
        <taxon>Arthropoda</taxon>
        <taxon>Hexapoda</taxon>
        <taxon>Insecta</taxon>
        <taxon>Pterygota</taxon>
        <taxon>Neoptera</taxon>
        <taxon>Paraneoptera</taxon>
        <taxon>Hemiptera</taxon>
        <taxon>Heteroptera</taxon>
        <taxon>Panheteroptera</taxon>
        <taxon>Cimicomorpha</taxon>
        <taxon>Cimicidae</taxon>
        <taxon>Cimex</taxon>
    </lineage>
</organism>
<dbReference type="SUPFAM" id="SSF54373">
    <property type="entry name" value="FAD-linked reductases, C-terminal domain"/>
    <property type="match status" value="2"/>
</dbReference>
<dbReference type="Gene3D" id="3.90.660.10">
    <property type="match status" value="2"/>
</dbReference>
<dbReference type="PANTHER" id="PTHR10742">
    <property type="entry name" value="FLAVIN MONOAMINE OXIDASE"/>
    <property type="match status" value="1"/>
</dbReference>
<dbReference type="Pfam" id="PF01593">
    <property type="entry name" value="Amino_oxidase"/>
    <property type="match status" value="2"/>
</dbReference>
<dbReference type="RefSeq" id="XP_024085451.1">
    <property type="nucleotide sequence ID" value="XM_024229683.1"/>
</dbReference>
<keyword evidence="3" id="KW-1185">Reference proteome</keyword>
<dbReference type="InterPro" id="IPR002937">
    <property type="entry name" value="Amino_oxidase"/>
</dbReference>
<feature type="domain" description="Amine oxidase" evidence="1">
    <location>
        <begin position="14"/>
        <end position="462"/>
    </location>
</feature>
<dbReference type="InterPro" id="IPR036188">
    <property type="entry name" value="FAD/NAD-bd_sf"/>
</dbReference>
<dbReference type="SUPFAM" id="SSF51905">
    <property type="entry name" value="FAD/NAD(P)-binding domain"/>
    <property type="match status" value="2"/>
</dbReference>
<dbReference type="OrthoDB" id="5046242at2759"/>
<dbReference type="Gene3D" id="3.50.50.60">
    <property type="entry name" value="FAD/NAD(P)-binding domain"/>
    <property type="match status" value="2"/>
</dbReference>
<evidence type="ECO:0000313" key="3">
    <source>
        <dbReference type="Proteomes" id="UP000494040"/>
    </source>
</evidence>
<dbReference type="EnsemblMetazoa" id="XM_024229683.1">
    <property type="protein sequence ID" value="XP_024085451.1"/>
    <property type="gene ID" value="LOC106666162"/>
</dbReference>
<proteinExistence type="predicted"/>
<dbReference type="OMA" id="INFWSRK"/>
<protein>
    <recommendedName>
        <fullName evidence="1">Amine oxidase domain-containing protein</fullName>
    </recommendedName>
</protein>
<accession>A0A8I6SSZ9</accession>
<evidence type="ECO:0000259" key="1">
    <source>
        <dbReference type="Pfam" id="PF01593"/>
    </source>
</evidence>
<dbReference type="Proteomes" id="UP000494040">
    <property type="component" value="Unassembled WGS sequence"/>
</dbReference>
<dbReference type="PRINTS" id="PR00419">
    <property type="entry name" value="ADXRDTASE"/>
</dbReference>
<dbReference type="GeneID" id="106666162"/>
<sequence length="946" mass="105651">MSNEAQVLVVGAGIAGVAAAARLLENGFEDVLIIEAEDRIGGRIHTVRFGGGNIDLGGHWVGGQDGNPLFEMVKDLNVLVDSKDFSNIHFVLKGGKQLNSKISNDLFASISEASKDVDSLKNFDGNLEDYFTSRMSSKLETVTSEDWFPSAYLDWMERFKCLEKGCNTLKEASPSTLSQFQFCGGLQNLVWKEGFSGLFNVLMKKHPMLKGNDKCLTEDNFKLGTEVTEIKWSGNRLAVKCSNNNTFHCDHVIVTVSLGVLKEKVKTLFKPPLPFLHHNAINGLGIGTVNKIYLNYTSQWWPDDCSGFCFLEPKDSTKKLSNEKTNWENDIVGFFTEFGTRNTLCAWVVGGAAVNMELCSDEEVAKACTRVLNNFLGDKYDIPEPNHMTRSKWFSNPHFRGSYSFRSTITDKFKINTSVLRFPVINWDKPMILFAGEATSEKFFSTTHGALETGLKAADCLINFYKTDPVVDWPKVIIIGAGIAGLAAARTLIKGGVNNIKIFEAQKEPGGRIKSFEYDNGIIELGAQWIHSPKNKLYEIAKKRKLISSSVSDEGLGLYVRPGGQIVSPDLVKEVKDDVENILSECEKFKDFSDISKCPISVGHYLESKFNQLIPLRADRFTKEIKKELLDWHIRFQLIDNSCSNLDDLSAISWGQYVTEGQSHINLKNGYSSIIKYLLADIPSQCVETSKSVKSIKWKTNVENYTKYPCEIICDDGDSWKASHIIVTASIGYLQQNTELFDPHLPPNHQQALECFGFSVINKIFLKYNEPWWGNTKGIQLVYNSCQGIKEFDMNGMDWTKGITGFDTVSENPSLLLVWVGGEGASKMEKLTQKQVAVHCTLLLRKFTGKADIPFPDDVIRSTWGSNKYICGGYSHITVKADKHGICPNETLLKPVLSKNGKSWHPSLLFAGEAVHKNQFSTAHGAYESGEFQALQLLSFLKKKLS</sequence>
<dbReference type="AlphaFoldDB" id="A0A8I6SSZ9"/>
<dbReference type="GO" id="GO:0046592">
    <property type="term" value="F:polyamine oxidase activity"/>
    <property type="evidence" value="ECO:0007669"/>
    <property type="project" value="TreeGrafter"/>
</dbReference>
<dbReference type="PANTHER" id="PTHR10742:SF398">
    <property type="entry name" value="AMINE OXIDASE DOMAIN-CONTAINING PROTEIN-RELATED"/>
    <property type="match status" value="1"/>
</dbReference>